<evidence type="ECO:0000256" key="1">
    <source>
        <dbReference type="ARBA" id="ARBA00004123"/>
    </source>
</evidence>
<keyword evidence="5 6" id="KW-0539">Nucleus</keyword>
<name>A0ABQ9NTQ8_9PEZI</name>
<feature type="domain" description="Homeobox" evidence="9">
    <location>
        <begin position="50"/>
        <end position="104"/>
    </location>
</feature>
<comment type="caution">
    <text evidence="10">The sequence shown here is derived from an EMBL/GenBank/DDBJ whole genome shotgun (WGS) entry which is preliminary data.</text>
</comment>
<dbReference type="EMBL" id="JAPDRL010000041">
    <property type="protein sequence ID" value="KAJ9663767.1"/>
    <property type="molecule type" value="Genomic_DNA"/>
</dbReference>
<dbReference type="PANTHER" id="PTHR24341:SF6">
    <property type="entry name" value="HOMEOBOX PROTEIN INVECTED"/>
    <property type="match status" value="1"/>
</dbReference>
<keyword evidence="4 6" id="KW-0371">Homeobox</keyword>
<accession>A0ABQ9NTQ8</accession>
<dbReference type="SUPFAM" id="SSF46689">
    <property type="entry name" value="Homeodomain-like"/>
    <property type="match status" value="1"/>
</dbReference>
<feature type="compositionally biased region" description="Polar residues" evidence="8">
    <location>
        <begin position="27"/>
        <end position="36"/>
    </location>
</feature>
<dbReference type="InterPro" id="IPR001356">
    <property type="entry name" value="HD"/>
</dbReference>
<evidence type="ECO:0000256" key="2">
    <source>
        <dbReference type="ARBA" id="ARBA00010896"/>
    </source>
</evidence>
<evidence type="ECO:0000256" key="8">
    <source>
        <dbReference type="SAM" id="MobiDB-lite"/>
    </source>
</evidence>
<dbReference type="InterPro" id="IPR009057">
    <property type="entry name" value="Homeodomain-like_sf"/>
</dbReference>
<dbReference type="Gene3D" id="1.10.10.60">
    <property type="entry name" value="Homeodomain-like"/>
    <property type="match status" value="1"/>
</dbReference>
<dbReference type="Proteomes" id="UP001172684">
    <property type="component" value="Unassembled WGS sequence"/>
</dbReference>
<sequence length="810" mass="86726">MDHFGSSVHAYGGSGDGGSDGNRRSNFNNSPDTNLKAQAPPVIQICADVKPRLTKEQHDVLERHFQEHHKPSTTTKKGFAETLGVPLDKINNWFQNRRAKVKQDAKKQQMAQSTYNAMMMPMHSHYSVSTHNQQGYYVANQDITQPSFSAAAHMPELDSDASAAQTHHYSEFTNGLHSIQESSQPVSRDGIVHNLAAAGYPVESFSLSDGYTDGGQYLGLESSMFSSGPMNRSGFLSEPDLSAPAPFGDMSEFNRAMNGHQATRTPGSVLGQPFHSFESVSPETSPDSINHSMPRSQSPSATNVNSVASVYSGWTDDKQSPLSATPINSCEDSWGSPIGVVQEDPRNNGEPSSFWSANYGTNFHNHPSQSFYAQYNHSSQPLSSSPPMARESVAPHISEPDADYPPALSAADFGRKDSSTSALTESMGAVGIKSTSPMGSSFKHPSQPSSIAARRQRPRPATLGPAALNNRSASYSAGMPASGGATQSLNPPDHTLRRIRSTGVGRIQKPTPGSAQRSPLNFTFAEAGLTAASPKFSGQPSGHGTPTSISQGFSSINSSLAPPTPLTPREMSHFPSWQRSGIKNSTDLPERSDSDALAVSWSVSGPSPGMYTGSLSNASSPPITPLDAAQFGHRPRLSNASIYRDTPPQSAPATQQCFPRSVFVAQSHAVAVSQPFDQRPEVTGPVSHTRRPSLPEAAPAFQAGLHYPYPVPMINNDTGCLGLDYPMQSTQAAPSGHQQFHTYALPQHSGRPVTSGTAQPGITASEFFVHEYSPPQAAGQAFSPPRQQDSQRKHYIFANAGPRDFRVGAS</sequence>
<feature type="region of interest" description="Disordered" evidence="8">
    <location>
        <begin position="1"/>
        <end position="39"/>
    </location>
</feature>
<dbReference type="Pfam" id="PF00046">
    <property type="entry name" value="Homeodomain"/>
    <property type="match status" value="1"/>
</dbReference>
<evidence type="ECO:0000256" key="6">
    <source>
        <dbReference type="PROSITE-ProRule" id="PRU00108"/>
    </source>
</evidence>
<dbReference type="InterPro" id="IPR017970">
    <property type="entry name" value="Homeobox_CS"/>
</dbReference>
<gene>
    <name evidence="10" type="ORF">H2201_005488</name>
</gene>
<feature type="region of interest" description="Disordered" evidence="8">
    <location>
        <begin position="376"/>
        <end position="496"/>
    </location>
</feature>
<proteinExistence type="inferred from homology"/>
<dbReference type="PROSITE" id="PS00027">
    <property type="entry name" value="HOMEOBOX_1"/>
    <property type="match status" value="1"/>
</dbReference>
<dbReference type="PANTHER" id="PTHR24341">
    <property type="entry name" value="HOMEOBOX PROTEIN ENGRAILED"/>
    <property type="match status" value="1"/>
</dbReference>
<feature type="compositionally biased region" description="Polar residues" evidence="8">
    <location>
        <begin position="575"/>
        <end position="587"/>
    </location>
</feature>
<protein>
    <recommendedName>
        <fullName evidence="9">Homeobox domain-containing protein</fullName>
    </recommendedName>
</protein>
<dbReference type="CDD" id="cd00086">
    <property type="entry name" value="homeodomain"/>
    <property type="match status" value="1"/>
</dbReference>
<comment type="subcellular location">
    <subcellularLocation>
        <location evidence="1 6 7">Nucleus</location>
    </subcellularLocation>
</comment>
<feature type="DNA-binding region" description="Homeobox" evidence="6">
    <location>
        <begin position="52"/>
        <end position="105"/>
    </location>
</feature>
<feature type="compositionally biased region" description="Polar residues" evidence="8">
    <location>
        <begin position="376"/>
        <end position="386"/>
    </location>
</feature>
<feature type="region of interest" description="Disordered" evidence="8">
    <location>
        <begin position="268"/>
        <end position="303"/>
    </location>
</feature>
<feature type="compositionally biased region" description="Low complexity" evidence="8">
    <location>
        <begin position="548"/>
        <end position="559"/>
    </location>
</feature>
<evidence type="ECO:0000256" key="5">
    <source>
        <dbReference type="ARBA" id="ARBA00023242"/>
    </source>
</evidence>
<evidence type="ECO:0000259" key="9">
    <source>
        <dbReference type="PROSITE" id="PS50071"/>
    </source>
</evidence>
<feature type="compositionally biased region" description="Polar residues" evidence="8">
    <location>
        <begin position="536"/>
        <end position="547"/>
    </location>
</feature>
<evidence type="ECO:0000313" key="11">
    <source>
        <dbReference type="Proteomes" id="UP001172684"/>
    </source>
</evidence>
<evidence type="ECO:0000313" key="10">
    <source>
        <dbReference type="EMBL" id="KAJ9663767.1"/>
    </source>
</evidence>
<feature type="compositionally biased region" description="Polar residues" evidence="8">
    <location>
        <begin position="433"/>
        <end position="450"/>
    </location>
</feature>
<evidence type="ECO:0000256" key="3">
    <source>
        <dbReference type="ARBA" id="ARBA00023125"/>
    </source>
</evidence>
<keyword evidence="3 6" id="KW-0238">DNA-binding</keyword>
<evidence type="ECO:0000256" key="7">
    <source>
        <dbReference type="RuleBase" id="RU000682"/>
    </source>
</evidence>
<dbReference type="PROSITE" id="PS50071">
    <property type="entry name" value="HOMEOBOX_2"/>
    <property type="match status" value="1"/>
</dbReference>
<dbReference type="SMART" id="SM00389">
    <property type="entry name" value="HOX"/>
    <property type="match status" value="1"/>
</dbReference>
<comment type="similarity">
    <text evidence="2">Belongs to the engrailed homeobox family.</text>
</comment>
<keyword evidence="11" id="KW-1185">Reference proteome</keyword>
<reference evidence="10" key="1">
    <citation type="submission" date="2022-10" db="EMBL/GenBank/DDBJ databases">
        <title>Culturing micro-colonial fungi from biological soil crusts in the Mojave desert and describing Neophaeococcomyces mojavensis, and introducing the new genera and species Taxawa tesnikishii.</title>
        <authorList>
            <person name="Kurbessoian T."/>
            <person name="Stajich J.E."/>
        </authorList>
    </citation>
    <scope>NUCLEOTIDE SEQUENCE</scope>
    <source>
        <strain evidence="10">TK_1</strain>
    </source>
</reference>
<feature type="region of interest" description="Disordered" evidence="8">
    <location>
        <begin position="533"/>
        <end position="593"/>
    </location>
</feature>
<feature type="compositionally biased region" description="Polar residues" evidence="8">
    <location>
        <begin position="278"/>
        <end position="303"/>
    </location>
</feature>
<evidence type="ECO:0000256" key="4">
    <source>
        <dbReference type="ARBA" id="ARBA00023155"/>
    </source>
</evidence>
<dbReference type="InterPro" id="IPR050720">
    <property type="entry name" value="Engrailed_Homeobox_TFs"/>
</dbReference>
<organism evidence="10 11">
    <name type="scientific">Coniosporium apollinis</name>
    <dbReference type="NCBI Taxonomy" id="61459"/>
    <lineage>
        <taxon>Eukaryota</taxon>
        <taxon>Fungi</taxon>
        <taxon>Dikarya</taxon>
        <taxon>Ascomycota</taxon>
        <taxon>Pezizomycotina</taxon>
        <taxon>Dothideomycetes</taxon>
        <taxon>Dothideomycetes incertae sedis</taxon>
        <taxon>Coniosporium</taxon>
    </lineage>
</organism>